<dbReference type="HOGENOM" id="CLU_2558562_0_0_1"/>
<dbReference type="InParanoid" id="W4JNX8"/>
<dbReference type="KEGG" id="hir:HETIRDRAFT_422976"/>
<evidence type="ECO:0000256" key="1">
    <source>
        <dbReference type="SAM" id="Phobius"/>
    </source>
</evidence>
<protein>
    <submittedName>
        <fullName evidence="2">Uncharacterized protein</fullName>
    </submittedName>
</protein>
<dbReference type="RefSeq" id="XP_009552684.1">
    <property type="nucleotide sequence ID" value="XM_009554389.1"/>
</dbReference>
<dbReference type="GeneID" id="20673859"/>
<dbReference type="EMBL" id="KI925466">
    <property type="protein sequence ID" value="ETW75248.1"/>
    <property type="molecule type" value="Genomic_DNA"/>
</dbReference>
<sequence length="82" mass="9194">MHPQVCTHPFPCHQHSFITRTIIFLSLIHILIDLALAGIFTYTMVNARRYSDWRRLVCSALVVSSTIGINLRAVSSAPMAVL</sequence>
<keyword evidence="1" id="KW-0472">Membrane</keyword>
<gene>
    <name evidence="2" type="ORF">HETIRDRAFT_422976</name>
</gene>
<keyword evidence="1" id="KW-0812">Transmembrane</keyword>
<evidence type="ECO:0000313" key="3">
    <source>
        <dbReference type="Proteomes" id="UP000030671"/>
    </source>
</evidence>
<reference evidence="2 3" key="1">
    <citation type="journal article" date="2012" name="New Phytol.">
        <title>Insight into trade-off between wood decay and parasitism from the genome of a fungal forest pathogen.</title>
        <authorList>
            <person name="Olson A."/>
            <person name="Aerts A."/>
            <person name="Asiegbu F."/>
            <person name="Belbahri L."/>
            <person name="Bouzid O."/>
            <person name="Broberg A."/>
            <person name="Canback B."/>
            <person name="Coutinho P.M."/>
            <person name="Cullen D."/>
            <person name="Dalman K."/>
            <person name="Deflorio G."/>
            <person name="van Diepen L.T."/>
            <person name="Dunand C."/>
            <person name="Duplessis S."/>
            <person name="Durling M."/>
            <person name="Gonthier P."/>
            <person name="Grimwood J."/>
            <person name="Fossdal C.G."/>
            <person name="Hansson D."/>
            <person name="Henrissat B."/>
            <person name="Hietala A."/>
            <person name="Himmelstrand K."/>
            <person name="Hoffmeister D."/>
            <person name="Hogberg N."/>
            <person name="James T.Y."/>
            <person name="Karlsson M."/>
            <person name="Kohler A."/>
            <person name="Kues U."/>
            <person name="Lee Y.H."/>
            <person name="Lin Y.C."/>
            <person name="Lind M."/>
            <person name="Lindquist E."/>
            <person name="Lombard V."/>
            <person name="Lucas S."/>
            <person name="Lunden K."/>
            <person name="Morin E."/>
            <person name="Murat C."/>
            <person name="Park J."/>
            <person name="Raffaello T."/>
            <person name="Rouze P."/>
            <person name="Salamov A."/>
            <person name="Schmutz J."/>
            <person name="Solheim H."/>
            <person name="Stahlberg J."/>
            <person name="Velez H."/>
            <person name="de Vries R.P."/>
            <person name="Wiebenga A."/>
            <person name="Woodward S."/>
            <person name="Yakovlev I."/>
            <person name="Garbelotto M."/>
            <person name="Martin F."/>
            <person name="Grigoriev I.V."/>
            <person name="Stenlid J."/>
        </authorList>
    </citation>
    <scope>NUCLEOTIDE SEQUENCE [LARGE SCALE GENOMIC DNA]</scope>
    <source>
        <strain evidence="2 3">TC 32-1</strain>
    </source>
</reference>
<dbReference type="Proteomes" id="UP000030671">
    <property type="component" value="Unassembled WGS sequence"/>
</dbReference>
<accession>W4JNX8</accession>
<feature type="transmembrane region" description="Helical" evidence="1">
    <location>
        <begin position="56"/>
        <end position="74"/>
    </location>
</feature>
<keyword evidence="3" id="KW-1185">Reference proteome</keyword>
<feature type="transmembrane region" description="Helical" evidence="1">
    <location>
        <begin position="22"/>
        <end position="44"/>
    </location>
</feature>
<name>W4JNX8_HETIT</name>
<keyword evidence="1" id="KW-1133">Transmembrane helix</keyword>
<evidence type="ECO:0000313" key="2">
    <source>
        <dbReference type="EMBL" id="ETW75248.1"/>
    </source>
</evidence>
<organism evidence="2 3">
    <name type="scientific">Heterobasidion irregulare (strain TC 32-1)</name>
    <dbReference type="NCBI Taxonomy" id="747525"/>
    <lineage>
        <taxon>Eukaryota</taxon>
        <taxon>Fungi</taxon>
        <taxon>Dikarya</taxon>
        <taxon>Basidiomycota</taxon>
        <taxon>Agaricomycotina</taxon>
        <taxon>Agaricomycetes</taxon>
        <taxon>Russulales</taxon>
        <taxon>Bondarzewiaceae</taxon>
        <taxon>Heterobasidion</taxon>
        <taxon>Heterobasidion annosum species complex</taxon>
    </lineage>
</organism>
<proteinExistence type="predicted"/>
<dbReference type="AlphaFoldDB" id="W4JNX8"/>